<organism evidence="8 9">
    <name type="scientific">Gossypium gossypioides</name>
    <name type="common">Mexican cotton</name>
    <name type="synonym">Selera gossypioides</name>
    <dbReference type="NCBI Taxonomy" id="34282"/>
    <lineage>
        <taxon>Eukaryota</taxon>
        <taxon>Viridiplantae</taxon>
        <taxon>Streptophyta</taxon>
        <taxon>Embryophyta</taxon>
        <taxon>Tracheophyta</taxon>
        <taxon>Spermatophyta</taxon>
        <taxon>Magnoliopsida</taxon>
        <taxon>eudicotyledons</taxon>
        <taxon>Gunneridae</taxon>
        <taxon>Pentapetalae</taxon>
        <taxon>rosids</taxon>
        <taxon>malvids</taxon>
        <taxon>Malvales</taxon>
        <taxon>Malvaceae</taxon>
        <taxon>Malvoideae</taxon>
        <taxon>Gossypium</taxon>
    </lineage>
</organism>
<dbReference type="Pfam" id="PF10868">
    <property type="entry name" value="Defensin_like"/>
    <property type="match status" value="1"/>
</dbReference>
<keyword evidence="6" id="KW-0732">Signal</keyword>
<comment type="subcellular location">
    <subcellularLocation>
        <location evidence="1">Secreted</location>
    </subcellularLocation>
</comment>
<evidence type="ECO:0000256" key="5">
    <source>
        <dbReference type="ARBA" id="ARBA00022577"/>
    </source>
</evidence>
<keyword evidence="3" id="KW-0964">Secreted</keyword>
<reference evidence="8 9" key="1">
    <citation type="journal article" date="2019" name="Genome Biol. Evol.">
        <title>Insights into the evolution of the New World diploid cottons (Gossypium, subgenus Houzingenia) based on genome sequencing.</title>
        <authorList>
            <person name="Grover C.E."/>
            <person name="Arick M.A. 2nd"/>
            <person name="Thrash A."/>
            <person name="Conover J.L."/>
            <person name="Sanders W.S."/>
            <person name="Peterson D.G."/>
            <person name="Frelichowski J.E."/>
            <person name="Scheffler J.A."/>
            <person name="Scheffler B.E."/>
            <person name="Wendel J.F."/>
        </authorList>
    </citation>
    <scope>NUCLEOTIDE SEQUENCE [LARGE SCALE GENOMIC DNA]</scope>
    <source>
        <strain evidence="8">5</strain>
        <tissue evidence="8">Leaf</tissue>
    </source>
</reference>
<proteinExistence type="inferred from homology"/>
<keyword evidence="5" id="KW-0295">Fungicide</keyword>
<evidence type="ECO:0008006" key="10">
    <source>
        <dbReference type="Google" id="ProtNLM"/>
    </source>
</evidence>
<accession>A0A7J9D778</accession>
<dbReference type="PANTHER" id="PTHR34453">
    <property type="entry name" value="DEFENSIN-LIKE (DEFL) FAMILY PROTEIN-RELATED"/>
    <property type="match status" value="1"/>
</dbReference>
<gene>
    <name evidence="8" type="ORF">Gogos_020177</name>
</gene>
<dbReference type="InterPro" id="IPR022618">
    <property type="entry name" value="Defensin-like_20-28"/>
</dbReference>
<comment type="similarity">
    <text evidence="2">Belongs to the DEFL family.</text>
</comment>
<evidence type="ECO:0000256" key="7">
    <source>
        <dbReference type="ARBA" id="ARBA00022821"/>
    </source>
</evidence>
<evidence type="ECO:0000256" key="3">
    <source>
        <dbReference type="ARBA" id="ARBA00022525"/>
    </source>
</evidence>
<evidence type="ECO:0000256" key="1">
    <source>
        <dbReference type="ARBA" id="ARBA00004613"/>
    </source>
</evidence>
<dbReference type="AlphaFoldDB" id="A0A7J9D778"/>
<evidence type="ECO:0000256" key="4">
    <source>
        <dbReference type="ARBA" id="ARBA00022529"/>
    </source>
</evidence>
<keyword evidence="4" id="KW-0929">Antimicrobial</keyword>
<comment type="caution">
    <text evidence="8">The sequence shown here is derived from an EMBL/GenBank/DDBJ whole genome shotgun (WGS) entry which is preliminary data.</text>
</comment>
<keyword evidence="9" id="KW-1185">Reference proteome</keyword>
<evidence type="ECO:0000313" key="8">
    <source>
        <dbReference type="EMBL" id="MBA0756511.1"/>
    </source>
</evidence>
<name>A0A7J9D778_GOSGO</name>
<dbReference type="GO" id="GO:0031640">
    <property type="term" value="P:killing of cells of another organism"/>
    <property type="evidence" value="ECO:0007669"/>
    <property type="project" value="UniProtKB-KW"/>
</dbReference>
<dbReference type="GO" id="GO:0005576">
    <property type="term" value="C:extracellular region"/>
    <property type="evidence" value="ECO:0007669"/>
    <property type="project" value="UniProtKB-SubCell"/>
</dbReference>
<evidence type="ECO:0000256" key="6">
    <source>
        <dbReference type="ARBA" id="ARBA00022729"/>
    </source>
</evidence>
<evidence type="ECO:0000256" key="2">
    <source>
        <dbReference type="ARBA" id="ARBA00006722"/>
    </source>
</evidence>
<dbReference type="OrthoDB" id="1043633at2759"/>
<sequence length="102" mass="11433">MLKIYLTSVMVDTQIHIDSPIIDRNSPFYNDINDVEGGEAVAKSDAKSKCFNNHLELGKCILEEDDNPNKDGKCRNYCIVDCERGSVCKLMPGDHHECHCAC</sequence>
<dbReference type="Proteomes" id="UP000593579">
    <property type="component" value="Unassembled WGS sequence"/>
</dbReference>
<dbReference type="EMBL" id="JABEZY010274851">
    <property type="protein sequence ID" value="MBA0756511.1"/>
    <property type="molecule type" value="Genomic_DNA"/>
</dbReference>
<dbReference type="PANTHER" id="PTHR34453:SF3">
    <property type="entry name" value="DEFENSIN-LIKE (DEFL) FAMILY PROTEIN-RELATED"/>
    <property type="match status" value="1"/>
</dbReference>
<keyword evidence="7" id="KW-0611">Plant defense</keyword>
<evidence type="ECO:0000313" key="9">
    <source>
        <dbReference type="Proteomes" id="UP000593579"/>
    </source>
</evidence>
<protein>
    <recommendedName>
        <fullName evidence="10">Defensin-like protein</fullName>
    </recommendedName>
</protein>
<dbReference type="GO" id="GO:0050832">
    <property type="term" value="P:defense response to fungus"/>
    <property type="evidence" value="ECO:0007669"/>
    <property type="project" value="UniProtKB-KW"/>
</dbReference>